<keyword evidence="4 7" id="KW-0812">Transmembrane</keyword>
<keyword evidence="3" id="KW-1003">Cell membrane</keyword>
<dbReference type="GO" id="GO:0005886">
    <property type="term" value="C:plasma membrane"/>
    <property type="evidence" value="ECO:0007669"/>
    <property type="project" value="UniProtKB-SubCell"/>
</dbReference>
<protein>
    <submittedName>
        <fullName evidence="9">Multiple sugar transport system permease protein</fullName>
    </submittedName>
</protein>
<evidence type="ECO:0000313" key="9">
    <source>
        <dbReference type="EMBL" id="SEG95716.1"/>
    </source>
</evidence>
<feature type="transmembrane region" description="Helical" evidence="7">
    <location>
        <begin position="213"/>
        <end position="233"/>
    </location>
</feature>
<accession>A0A1H6EFG9</accession>
<evidence type="ECO:0000256" key="7">
    <source>
        <dbReference type="RuleBase" id="RU363032"/>
    </source>
</evidence>
<dbReference type="Pfam" id="PF00528">
    <property type="entry name" value="BPD_transp_1"/>
    <property type="match status" value="1"/>
</dbReference>
<organism evidence="9 10">
    <name type="scientific">Nonomuraea solani</name>
    <dbReference type="NCBI Taxonomy" id="1144553"/>
    <lineage>
        <taxon>Bacteria</taxon>
        <taxon>Bacillati</taxon>
        <taxon>Actinomycetota</taxon>
        <taxon>Actinomycetes</taxon>
        <taxon>Streptosporangiales</taxon>
        <taxon>Streptosporangiaceae</taxon>
        <taxon>Nonomuraea</taxon>
    </lineage>
</organism>
<reference evidence="9 10" key="1">
    <citation type="submission" date="2016-10" db="EMBL/GenBank/DDBJ databases">
        <authorList>
            <person name="de Groot N.N."/>
        </authorList>
    </citation>
    <scope>NUCLEOTIDE SEQUENCE [LARGE SCALE GENOMIC DNA]</scope>
    <source>
        <strain evidence="9 10">CGMCC 4.7037</strain>
    </source>
</reference>
<dbReference type="AlphaFoldDB" id="A0A1H6EFG9"/>
<gene>
    <name evidence="9" type="ORF">SAMN05444920_109139</name>
</gene>
<dbReference type="PROSITE" id="PS50928">
    <property type="entry name" value="ABC_TM1"/>
    <property type="match status" value="1"/>
</dbReference>
<sequence>MTVGARGGKPHNRGSWLYTLPYAVFFLTFIAYPLGFAIYMSLHEWGLISGDRPWVGLGNFLTLFQDPLFLTSLVNTFVYLAVNLPLTLVCGIALAVALNASFPGRTFFRTVYFLPYVTSTVVVALLWKWMLSTDDGMLNGFLKVLGFDGLPWLTSTWLAMPTIAVVVTWKSLGFYVLLFLGGLQTIPRSLEEAAVTDGATWWQRFRHVTLPGLRPAIALVIALSTITGFQVFAEPYLMTGGGPLNSTMTPVLYLYQKGFQSLDFGYAAAIGIVVALVVVAVVLLQRRFLEERTT</sequence>
<keyword evidence="6 7" id="KW-0472">Membrane</keyword>
<dbReference type="PANTHER" id="PTHR30193">
    <property type="entry name" value="ABC TRANSPORTER PERMEASE PROTEIN"/>
    <property type="match status" value="1"/>
</dbReference>
<keyword evidence="10" id="KW-1185">Reference proteome</keyword>
<dbReference type="CDD" id="cd06261">
    <property type="entry name" value="TM_PBP2"/>
    <property type="match status" value="1"/>
</dbReference>
<feature type="transmembrane region" description="Helical" evidence="7">
    <location>
        <begin position="264"/>
        <end position="284"/>
    </location>
</feature>
<feature type="transmembrane region" description="Helical" evidence="7">
    <location>
        <begin position="20"/>
        <end position="42"/>
    </location>
</feature>
<dbReference type="Gene3D" id="1.10.3720.10">
    <property type="entry name" value="MetI-like"/>
    <property type="match status" value="1"/>
</dbReference>
<feature type="transmembrane region" description="Helical" evidence="7">
    <location>
        <begin position="150"/>
        <end position="180"/>
    </location>
</feature>
<evidence type="ECO:0000256" key="5">
    <source>
        <dbReference type="ARBA" id="ARBA00022989"/>
    </source>
</evidence>
<keyword evidence="9" id="KW-0762">Sugar transport</keyword>
<name>A0A1H6EFG9_9ACTN</name>
<proteinExistence type="inferred from homology"/>
<dbReference type="SUPFAM" id="SSF161098">
    <property type="entry name" value="MetI-like"/>
    <property type="match status" value="1"/>
</dbReference>
<evidence type="ECO:0000256" key="3">
    <source>
        <dbReference type="ARBA" id="ARBA00022475"/>
    </source>
</evidence>
<evidence type="ECO:0000259" key="8">
    <source>
        <dbReference type="PROSITE" id="PS50928"/>
    </source>
</evidence>
<dbReference type="InterPro" id="IPR051393">
    <property type="entry name" value="ABC_transporter_permease"/>
</dbReference>
<dbReference type="Proteomes" id="UP000236732">
    <property type="component" value="Unassembled WGS sequence"/>
</dbReference>
<keyword evidence="2 7" id="KW-0813">Transport</keyword>
<feature type="transmembrane region" description="Helical" evidence="7">
    <location>
        <begin position="77"/>
        <end position="98"/>
    </location>
</feature>
<feature type="domain" description="ABC transmembrane type-1" evidence="8">
    <location>
        <begin position="73"/>
        <end position="285"/>
    </location>
</feature>
<dbReference type="PANTHER" id="PTHR30193:SF37">
    <property type="entry name" value="INNER MEMBRANE ABC TRANSPORTER PERMEASE PROTEIN YCJO"/>
    <property type="match status" value="1"/>
</dbReference>
<comment type="similarity">
    <text evidence="7">Belongs to the binding-protein-dependent transport system permease family.</text>
</comment>
<dbReference type="InterPro" id="IPR035906">
    <property type="entry name" value="MetI-like_sf"/>
</dbReference>
<dbReference type="EMBL" id="FNVT01000009">
    <property type="protein sequence ID" value="SEG95716.1"/>
    <property type="molecule type" value="Genomic_DNA"/>
</dbReference>
<evidence type="ECO:0000256" key="4">
    <source>
        <dbReference type="ARBA" id="ARBA00022692"/>
    </source>
</evidence>
<keyword evidence="5 7" id="KW-1133">Transmembrane helix</keyword>
<evidence type="ECO:0000256" key="1">
    <source>
        <dbReference type="ARBA" id="ARBA00004651"/>
    </source>
</evidence>
<dbReference type="InterPro" id="IPR000515">
    <property type="entry name" value="MetI-like"/>
</dbReference>
<comment type="subcellular location">
    <subcellularLocation>
        <location evidence="1 7">Cell membrane</location>
        <topology evidence="1 7">Multi-pass membrane protein</topology>
    </subcellularLocation>
</comment>
<dbReference type="GO" id="GO:0055085">
    <property type="term" value="P:transmembrane transport"/>
    <property type="evidence" value="ECO:0007669"/>
    <property type="project" value="InterPro"/>
</dbReference>
<evidence type="ECO:0000313" key="10">
    <source>
        <dbReference type="Proteomes" id="UP000236732"/>
    </source>
</evidence>
<feature type="transmembrane region" description="Helical" evidence="7">
    <location>
        <begin position="110"/>
        <end position="130"/>
    </location>
</feature>
<evidence type="ECO:0000256" key="2">
    <source>
        <dbReference type="ARBA" id="ARBA00022448"/>
    </source>
</evidence>
<evidence type="ECO:0000256" key="6">
    <source>
        <dbReference type="ARBA" id="ARBA00023136"/>
    </source>
</evidence>